<protein>
    <recommendedName>
        <fullName evidence="6">4Fe-4S ferredoxin-type domain-containing protein</fullName>
    </recommendedName>
</protein>
<evidence type="ECO:0000259" key="6">
    <source>
        <dbReference type="PROSITE" id="PS51379"/>
    </source>
</evidence>
<sequence length="93" mass="10482">MRQNRRRHDAVQHQKDVAHLFKRVKTGHVKATRHFHASDACIGCGICARLCPANAIDMVEGRPAWVKDRCYACLGCLRGCPVEAITYGMHETH</sequence>
<evidence type="ECO:0000256" key="1">
    <source>
        <dbReference type="ARBA" id="ARBA00001966"/>
    </source>
</evidence>
<dbReference type="SUPFAM" id="SSF54862">
    <property type="entry name" value="4Fe-4S ferredoxins"/>
    <property type="match status" value="1"/>
</dbReference>
<evidence type="ECO:0000313" key="8">
    <source>
        <dbReference type="Proteomes" id="UP000269591"/>
    </source>
</evidence>
<proteinExistence type="predicted"/>
<dbReference type="Gene3D" id="3.30.70.20">
    <property type="match status" value="1"/>
</dbReference>
<comment type="caution">
    <text evidence="7">The sequence shown here is derived from an EMBL/GenBank/DDBJ whole genome shotgun (WGS) entry which is preliminary data.</text>
</comment>
<dbReference type="NCBIfam" id="NF038196">
    <property type="entry name" value="ferrodoxin_EFR1"/>
    <property type="match status" value="1"/>
</dbReference>
<evidence type="ECO:0000256" key="3">
    <source>
        <dbReference type="ARBA" id="ARBA00022723"/>
    </source>
</evidence>
<dbReference type="InterPro" id="IPR017900">
    <property type="entry name" value="4Fe4S_Fe_S_CS"/>
</dbReference>
<dbReference type="InterPro" id="IPR050157">
    <property type="entry name" value="PSI_iron-sulfur_center"/>
</dbReference>
<keyword evidence="5" id="KW-0411">Iron-sulfur</keyword>
<feature type="domain" description="4Fe-4S ferredoxin-type" evidence="6">
    <location>
        <begin position="32"/>
        <end position="61"/>
    </location>
</feature>
<dbReference type="PANTHER" id="PTHR24960:SF79">
    <property type="entry name" value="PHOTOSYSTEM I IRON-SULFUR CENTER"/>
    <property type="match status" value="1"/>
</dbReference>
<name>A0A3N0AYJ2_9ACTN</name>
<dbReference type="PROSITE" id="PS51379">
    <property type="entry name" value="4FE4S_FER_2"/>
    <property type="match status" value="2"/>
</dbReference>
<dbReference type="InterPro" id="IPR047964">
    <property type="entry name" value="EFR1-like"/>
</dbReference>
<dbReference type="AlphaFoldDB" id="A0A3N0AYJ2"/>
<keyword evidence="2" id="KW-0004">4Fe-4S</keyword>
<comment type="cofactor">
    <cofactor evidence="1">
        <name>[4Fe-4S] cluster</name>
        <dbReference type="ChEBI" id="CHEBI:49883"/>
    </cofactor>
</comment>
<dbReference type="OrthoDB" id="9770306at2"/>
<evidence type="ECO:0000256" key="2">
    <source>
        <dbReference type="ARBA" id="ARBA00022485"/>
    </source>
</evidence>
<dbReference type="GO" id="GO:0046872">
    <property type="term" value="F:metal ion binding"/>
    <property type="evidence" value="ECO:0007669"/>
    <property type="project" value="UniProtKB-KW"/>
</dbReference>
<keyword evidence="3" id="KW-0479">Metal-binding</keyword>
<dbReference type="GO" id="GO:0051539">
    <property type="term" value="F:4 iron, 4 sulfur cluster binding"/>
    <property type="evidence" value="ECO:0007669"/>
    <property type="project" value="UniProtKB-KW"/>
</dbReference>
<evidence type="ECO:0000256" key="5">
    <source>
        <dbReference type="ARBA" id="ARBA00023014"/>
    </source>
</evidence>
<feature type="domain" description="4Fe-4S ferredoxin-type" evidence="6">
    <location>
        <begin position="62"/>
        <end position="90"/>
    </location>
</feature>
<dbReference type="Pfam" id="PF14697">
    <property type="entry name" value="Fer4_21"/>
    <property type="match status" value="1"/>
</dbReference>
<keyword evidence="8" id="KW-1185">Reference proteome</keyword>
<dbReference type="InterPro" id="IPR017896">
    <property type="entry name" value="4Fe4S_Fe-S-bd"/>
</dbReference>
<organism evidence="7 8">
    <name type="scientific">Slackia equolifaciens</name>
    <dbReference type="NCBI Taxonomy" id="498718"/>
    <lineage>
        <taxon>Bacteria</taxon>
        <taxon>Bacillati</taxon>
        <taxon>Actinomycetota</taxon>
        <taxon>Coriobacteriia</taxon>
        <taxon>Eggerthellales</taxon>
        <taxon>Eggerthellaceae</taxon>
        <taxon>Slackia</taxon>
    </lineage>
</organism>
<dbReference type="EMBL" id="QIBX01000012">
    <property type="protein sequence ID" value="RNL39426.1"/>
    <property type="molecule type" value="Genomic_DNA"/>
</dbReference>
<accession>A0A3N0AYJ2</accession>
<dbReference type="Proteomes" id="UP000269591">
    <property type="component" value="Unassembled WGS sequence"/>
</dbReference>
<reference evidence="8" key="1">
    <citation type="submission" date="2018-05" db="EMBL/GenBank/DDBJ databases">
        <title>Genome Sequencing of selected type strains of the family Eggerthellaceae.</title>
        <authorList>
            <person name="Danylec N."/>
            <person name="Stoll D.A."/>
            <person name="Doetsch A."/>
            <person name="Huch M."/>
        </authorList>
    </citation>
    <scope>NUCLEOTIDE SEQUENCE [LARGE SCALE GENOMIC DNA]</scope>
    <source>
        <strain evidence="8">DSM 24851</strain>
    </source>
</reference>
<evidence type="ECO:0000256" key="4">
    <source>
        <dbReference type="ARBA" id="ARBA00023004"/>
    </source>
</evidence>
<dbReference type="PROSITE" id="PS00198">
    <property type="entry name" value="4FE4S_FER_1"/>
    <property type="match status" value="2"/>
</dbReference>
<dbReference type="PANTHER" id="PTHR24960">
    <property type="entry name" value="PHOTOSYSTEM I IRON-SULFUR CENTER-RELATED"/>
    <property type="match status" value="1"/>
</dbReference>
<evidence type="ECO:0000313" key="7">
    <source>
        <dbReference type="EMBL" id="RNL39426.1"/>
    </source>
</evidence>
<gene>
    <name evidence="7" type="ORF">DMP06_07330</name>
</gene>
<keyword evidence="4" id="KW-0408">Iron</keyword>